<name>A0A914IDR8_GLORO</name>
<evidence type="ECO:0000313" key="8">
    <source>
        <dbReference type="WBParaSite" id="Gr19_v10_g9916.t1"/>
    </source>
</evidence>
<comment type="subcellular location">
    <subcellularLocation>
        <location evidence="1">Membrane</location>
    </subcellularLocation>
</comment>
<organism evidence="7 8">
    <name type="scientific">Globodera rostochiensis</name>
    <name type="common">Golden nematode worm</name>
    <name type="synonym">Heterodera rostochiensis</name>
    <dbReference type="NCBI Taxonomy" id="31243"/>
    <lineage>
        <taxon>Eukaryota</taxon>
        <taxon>Metazoa</taxon>
        <taxon>Ecdysozoa</taxon>
        <taxon>Nematoda</taxon>
        <taxon>Chromadorea</taxon>
        <taxon>Rhabditida</taxon>
        <taxon>Tylenchina</taxon>
        <taxon>Tylenchomorpha</taxon>
        <taxon>Tylenchoidea</taxon>
        <taxon>Heteroderidae</taxon>
        <taxon>Heteroderinae</taxon>
        <taxon>Globodera</taxon>
    </lineage>
</organism>
<keyword evidence="7" id="KW-1185">Reference proteome</keyword>
<evidence type="ECO:0000256" key="6">
    <source>
        <dbReference type="SAM" id="Phobius"/>
    </source>
</evidence>
<evidence type="ECO:0000256" key="5">
    <source>
        <dbReference type="ARBA" id="ARBA00023136"/>
    </source>
</evidence>
<sequence>MAIDAQQIIEFILCLILPPLAIFIHANSDCNVHVLISIVLCFLLFFPAVLHALCQKSQKQRSAKKQPPTLIRHIGISRDGAKWSKRKCCGELGAQTPKVRQLKANVRFSDFTFKTLYFFRWENCRCKEQKENGMITYPPGSEGSGAKGREGNG</sequence>
<evidence type="ECO:0000256" key="2">
    <source>
        <dbReference type="ARBA" id="ARBA00009530"/>
    </source>
</evidence>
<dbReference type="GO" id="GO:0016020">
    <property type="term" value="C:membrane"/>
    <property type="evidence" value="ECO:0007669"/>
    <property type="project" value="UniProtKB-SubCell"/>
</dbReference>
<evidence type="ECO:0000313" key="7">
    <source>
        <dbReference type="Proteomes" id="UP000887572"/>
    </source>
</evidence>
<keyword evidence="5 6" id="KW-0472">Membrane</keyword>
<reference evidence="8" key="1">
    <citation type="submission" date="2022-11" db="UniProtKB">
        <authorList>
            <consortium name="WormBaseParasite"/>
        </authorList>
    </citation>
    <scope>IDENTIFICATION</scope>
</reference>
<evidence type="ECO:0000256" key="3">
    <source>
        <dbReference type="ARBA" id="ARBA00022692"/>
    </source>
</evidence>
<dbReference type="AlphaFoldDB" id="A0A914IDR8"/>
<dbReference type="Pfam" id="PF01679">
    <property type="entry name" value="Pmp3"/>
    <property type="match status" value="1"/>
</dbReference>
<dbReference type="WBParaSite" id="Gr19_v10_g9916.t1">
    <property type="protein sequence ID" value="Gr19_v10_g9916.t1"/>
    <property type="gene ID" value="Gr19_v10_g9916"/>
</dbReference>
<keyword evidence="4 6" id="KW-1133">Transmembrane helix</keyword>
<proteinExistence type="inferred from homology"/>
<dbReference type="PANTHER" id="PTHR21659">
    <property type="entry name" value="HYDROPHOBIC PROTEIN RCI2 LOW TEMPERATURE AND SALT RESPONSIVE PROTEIN LTI6 -RELATED"/>
    <property type="match status" value="1"/>
</dbReference>
<comment type="similarity">
    <text evidence="2">Belongs to the UPF0057 (PMP3) family.</text>
</comment>
<evidence type="ECO:0000256" key="1">
    <source>
        <dbReference type="ARBA" id="ARBA00004370"/>
    </source>
</evidence>
<keyword evidence="3 6" id="KW-0812">Transmembrane</keyword>
<accession>A0A914IDR8</accession>
<feature type="transmembrane region" description="Helical" evidence="6">
    <location>
        <begin position="32"/>
        <end position="54"/>
    </location>
</feature>
<dbReference type="Proteomes" id="UP000887572">
    <property type="component" value="Unplaced"/>
</dbReference>
<dbReference type="PANTHER" id="PTHR21659:SF16">
    <property type="entry name" value="UPF0057 MEMBRANE PROTEIN C04G6.5-RELATED"/>
    <property type="match status" value="1"/>
</dbReference>
<feature type="transmembrane region" description="Helical" evidence="6">
    <location>
        <begin position="7"/>
        <end position="26"/>
    </location>
</feature>
<dbReference type="InterPro" id="IPR000612">
    <property type="entry name" value="PMP3"/>
</dbReference>
<protein>
    <submittedName>
        <fullName evidence="8">Uncharacterized protein</fullName>
    </submittedName>
</protein>
<dbReference type="PROSITE" id="PS01309">
    <property type="entry name" value="UPF0057"/>
    <property type="match status" value="1"/>
</dbReference>
<evidence type="ECO:0000256" key="4">
    <source>
        <dbReference type="ARBA" id="ARBA00022989"/>
    </source>
</evidence>